<feature type="domain" description="Carboxylesterase type B" evidence="4">
    <location>
        <begin position="2"/>
        <end position="452"/>
    </location>
</feature>
<name>A0A8K0R2Y3_9PLEO</name>
<reference evidence="5" key="1">
    <citation type="journal article" date="2021" name="Nat. Commun.">
        <title>Genetic determinants of endophytism in the Arabidopsis root mycobiome.</title>
        <authorList>
            <person name="Mesny F."/>
            <person name="Miyauchi S."/>
            <person name="Thiergart T."/>
            <person name="Pickel B."/>
            <person name="Atanasova L."/>
            <person name="Karlsson M."/>
            <person name="Huettel B."/>
            <person name="Barry K.W."/>
            <person name="Haridas S."/>
            <person name="Chen C."/>
            <person name="Bauer D."/>
            <person name="Andreopoulos W."/>
            <person name="Pangilinan J."/>
            <person name="LaButti K."/>
            <person name="Riley R."/>
            <person name="Lipzen A."/>
            <person name="Clum A."/>
            <person name="Drula E."/>
            <person name="Henrissat B."/>
            <person name="Kohler A."/>
            <person name="Grigoriev I.V."/>
            <person name="Martin F.M."/>
            <person name="Hacquard S."/>
        </authorList>
    </citation>
    <scope>NUCLEOTIDE SEQUENCE</scope>
    <source>
        <strain evidence="5">MPI-SDFR-AT-0120</strain>
    </source>
</reference>
<dbReference type="InterPro" id="IPR002018">
    <property type="entry name" value="CarbesteraseB"/>
</dbReference>
<dbReference type="PANTHER" id="PTHR11559">
    <property type="entry name" value="CARBOXYLESTERASE"/>
    <property type="match status" value="1"/>
</dbReference>
<keyword evidence="2 3" id="KW-0378">Hydrolase</keyword>
<dbReference type="Gene3D" id="3.40.50.1820">
    <property type="entry name" value="alpha/beta hydrolase"/>
    <property type="match status" value="1"/>
</dbReference>
<accession>A0A8K0R2Y3</accession>
<dbReference type="PROSITE" id="PS00941">
    <property type="entry name" value="CARBOXYLESTERASE_B_2"/>
    <property type="match status" value="1"/>
</dbReference>
<evidence type="ECO:0000259" key="4">
    <source>
        <dbReference type="Pfam" id="PF00135"/>
    </source>
</evidence>
<comment type="caution">
    <text evidence="5">The sequence shown here is derived from an EMBL/GenBank/DDBJ whole genome shotgun (WGS) entry which is preliminary data.</text>
</comment>
<keyword evidence="6" id="KW-1185">Reference proteome</keyword>
<dbReference type="GO" id="GO:0016787">
    <property type="term" value="F:hydrolase activity"/>
    <property type="evidence" value="ECO:0007669"/>
    <property type="project" value="UniProtKB-KW"/>
</dbReference>
<dbReference type="InterPro" id="IPR029058">
    <property type="entry name" value="AB_hydrolase_fold"/>
</dbReference>
<evidence type="ECO:0000256" key="3">
    <source>
        <dbReference type="RuleBase" id="RU361235"/>
    </source>
</evidence>
<dbReference type="InterPro" id="IPR050309">
    <property type="entry name" value="Type-B_Carboxylest/Lipase"/>
</dbReference>
<dbReference type="SUPFAM" id="SSF53474">
    <property type="entry name" value="alpha/beta-Hydrolases"/>
    <property type="match status" value="1"/>
</dbReference>
<evidence type="ECO:0000256" key="1">
    <source>
        <dbReference type="ARBA" id="ARBA00005964"/>
    </source>
</evidence>
<protein>
    <recommendedName>
        <fullName evidence="3">Carboxylic ester hydrolase</fullName>
        <ecNumber evidence="3">3.1.1.-</ecNumber>
    </recommendedName>
</protein>
<dbReference type="OrthoDB" id="408631at2759"/>
<dbReference type="InterPro" id="IPR019819">
    <property type="entry name" value="Carboxylesterase_B_CS"/>
</dbReference>
<organism evidence="5 6">
    <name type="scientific">Paraphoma chrysanthemicola</name>
    <dbReference type="NCBI Taxonomy" id="798071"/>
    <lineage>
        <taxon>Eukaryota</taxon>
        <taxon>Fungi</taxon>
        <taxon>Dikarya</taxon>
        <taxon>Ascomycota</taxon>
        <taxon>Pezizomycotina</taxon>
        <taxon>Dothideomycetes</taxon>
        <taxon>Pleosporomycetidae</taxon>
        <taxon>Pleosporales</taxon>
        <taxon>Pleosporineae</taxon>
        <taxon>Phaeosphaeriaceae</taxon>
        <taxon>Paraphoma</taxon>
    </lineage>
</organism>
<evidence type="ECO:0000256" key="2">
    <source>
        <dbReference type="ARBA" id="ARBA00022801"/>
    </source>
</evidence>
<comment type="similarity">
    <text evidence="1 3">Belongs to the type-B carboxylesterase/lipase family.</text>
</comment>
<dbReference type="InterPro" id="IPR019826">
    <property type="entry name" value="Carboxylesterase_B_AS"/>
</dbReference>
<dbReference type="Pfam" id="PF00135">
    <property type="entry name" value="COesterase"/>
    <property type="match status" value="1"/>
</dbReference>
<dbReference type="EC" id="3.1.1.-" evidence="3"/>
<evidence type="ECO:0000313" key="5">
    <source>
        <dbReference type="EMBL" id="KAH7082379.1"/>
    </source>
</evidence>
<sequence>MCNQIGDNVGTSSNAANAANAMASEDCLFLNVYSPTNATNLPVLVWIHGGGYGAGNGRQNFWDLLKTNGNNFVVVSIQYRLGPFGFLASDELYKRGIVNAGLLDQVFALQWVQTYIREFGGDSSAVTISGESAGGGSVMLMDMAYGGSLGDSLFQQTISASPYLPKQYVYNDWVPSQGYYAFAAAAGCPVLGYGNYSQTLFACLQSKDTATLQNASFAVTAASTYGTWAFLPVTDHVLVQSLPSSQLLEKRVNGRNLLVGNNANEGPAFTPQTITTEQGLLSWLQDLLPEFTKDDLAKVLIYYPINSTANSTKFATSGYSGPSALDTSVLASGQQQRANNIYAELTFVCPSYWMAEAYSGQDRASYRYQFSALPSLHGYDLQGYFGPLGQSPYLSVDFQRAFMKIWGNFITASDPSISNQIAAGASSNATATTNAASAWPTYSISTPYQLDLNQTGGTLATTSSPPLSFQYLTGPTLRNNFTLANAYTWEAGRGSRCDFWRSVAPVIPA</sequence>
<proteinExistence type="inferred from homology"/>
<dbReference type="PROSITE" id="PS00122">
    <property type="entry name" value="CARBOXYLESTERASE_B_1"/>
    <property type="match status" value="1"/>
</dbReference>
<dbReference type="AlphaFoldDB" id="A0A8K0R2Y3"/>
<dbReference type="EMBL" id="JAGMVJ010000014">
    <property type="protein sequence ID" value="KAH7082379.1"/>
    <property type="molecule type" value="Genomic_DNA"/>
</dbReference>
<gene>
    <name evidence="5" type="ORF">FB567DRAFT_447777</name>
</gene>
<dbReference type="Proteomes" id="UP000813461">
    <property type="component" value="Unassembled WGS sequence"/>
</dbReference>
<evidence type="ECO:0000313" key="6">
    <source>
        <dbReference type="Proteomes" id="UP000813461"/>
    </source>
</evidence>